<dbReference type="OrthoDB" id="2377548at2759"/>
<evidence type="ECO:0000256" key="1">
    <source>
        <dbReference type="SAM" id="MobiDB-lite"/>
    </source>
</evidence>
<feature type="non-terminal residue" evidence="2">
    <location>
        <position position="44"/>
    </location>
</feature>
<feature type="non-terminal residue" evidence="2">
    <location>
        <position position="1"/>
    </location>
</feature>
<feature type="region of interest" description="Disordered" evidence="1">
    <location>
        <begin position="13"/>
        <end position="44"/>
    </location>
</feature>
<organism evidence="2 3">
    <name type="scientific">Racocetra fulgida</name>
    <dbReference type="NCBI Taxonomy" id="60492"/>
    <lineage>
        <taxon>Eukaryota</taxon>
        <taxon>Fungi</taxon>
        <taxon>Fungi incertae sedis</taxon>
        <taxon>Mucoromycota</taxon>
        <taxon>Glomeromycotina</taxon>
        <taxon>Glomeromycetes</taxon>
        <taxon>Diversisporales</taxon>
        <taxon>Gigasporaceae</taxon>
        <taxon>Racocetra</taxon>
    </lineage>
</organism>
<keyword evidence="3" id="KW-1185">Reference proteome</keyword>
<reference evidence="2" key="1">
    <citation type="submission" date="2021-06" db="EMBL/GenBank/DDBJ databases">
        <authorList>
            <person name="Kallberg Y."/>
            <person name="Tangrot J."/>
            <person name="Rosling A."/>
        </authorList>
    </citation>
    <scope>NUCLEOTIDE SEQUENCE</scope>
    <source>
        <strain evidence="2">IN212</strain>
    </source>
</reference>
<feature type="compositionally biased region" description="Basic and acidic residues" evidence="1">
    <location>
        <begin position="15"/>
        <end position="44"/>
    </location>
</feature>
<name>A0A9N9JRY7_9GLOM</name>
<comment type="caution">
    <text evidence="2">The sequence shown here is derived from an EMBL/GenBank/DDBJ whole genome shotgun (WGS) entry which is preliminary data.</text>
</comment>
<sequence>FYYSESGKIVSTQTERLHRQEQFRRIDHSIDNSNKETREPLLST</sequence>
<gene>
    <name evidence="2" type="ORF">RFULGI_LOCUS17069</name>
</gene>
<dbReference type="AlphaFoldDB" id="A0A9N9JRY7"/>
<protein>
    <submittedName>
        <fullName evidence="2">16138_t:CDS:1</fullName>
    </submittedName>
</protein>
<evidence type="ECO:0000313" key="2">
    <source>
        <dbReference type="EMBL" id="CAG8794373.1"/>
    </source>
</evidence>
<proteinExistence type="predicted"/>
<dbReference type="EMBL" id="CAJVPZ010064552">
    <property type="protein sequence ID" value="CAG8794373.1"/>
    <property type="molecule type" value="Genomic_DNA"/>
</dbReference>
<accession>A0A9N9JRY7</accession>
<dbReference type="Proteomes" id="UP000789396">
    <property type="component" value="Unassembled WGS sequence"/>
</dbReference>
<evidence type="ECO:0000313" key="3">
    <source>
        <dbReference type="Proteomes" id="UP000789396"/>
    </source>
</evidence>